<proteinExistence type="predicted"/>
<accession>A0A074ZR96</accession>
<sequence>MPVHQWIIGMRFSNSRIETQFPPPSSQVCERRQLVQQARCEGACRNSAKRQRLLSRRHGTIACPTYTASLSAGLATEDSNGVTTTETACPFVVGLGPSTGRLVRKPEKYRRYSAANDAKKNIGHVLPWIIPKNQAEVYRQYFKLRRPKVYSS</sequence>
<dbReference type="KEGG" id="ovi:T265_04802"/>
<dbReference type="CTD" id="20318984"/>
<dbReference type="GeneID" id="20318984"/>
<dbReference type="Proteomes" id="UP000054324">
    <property type="component" value="Unassembled WGS sequence"/>
</dbReference>
<gene>
    <name evidence="1" type="ORF">T265_04802</name>
</gene>
<keyword evidence="2" id="KW-1185">Reference proteome</keyword>
<evidence type="ECO:0000313" key="2">
    <source>
        <dbReference type="Proteomes" id="UP000054324"/>
    </source>
</evidence>
<protein>
    <submittedName>
        <fullName evidence="1">Uncharacterized protein</fullName>
    </submittedName>
</protein>
<dbReference type="AlphaFoldDB" id="A0A074ZR96"/>
<reference evidence="1 2" key="1">
    <citation type="submission" date="2013-11" db="EMBL/GenBank/DDBJ databases">
        <title>Opisthorchis viverrini - life in the bile duct.</title>
        <authorList>
            <person name="Young N.D."/>
            <person name="Nagarajan N."/>
            <person name="Lin S.J."/>
            <person name="Korhonen P.K."/>
            <person name="Jex A.R."/>
            <person name="Hall R.S."/>
            <person name="Safavi-Hemami H."/>
            <person name="Kaewkong W."/>
            <person name="Bertrand D."/>
            <person name="Gao S."/>
            <person name="Seet Q."/>
            <person name="Wongkham S."/>
            <person name="Teh B.T."/>
            <person name="Wongkham C."/>
            <person name="Intapan P.M."/>
            <person name="Maleewong W."/>
            <person name="Yang X."/>
            <person name="Hu M."/>
            <person name="Wang Z."/>
            <person name="Hofmann A."/>
            <person name="Sternberg P.W."/>
            <person name="Tan P."/>
            <person name="Wang J."/>
            <person name="Gasser R.B."/>
        </authorList>
    </citation>
    <scope>NUCLEOTIDE SEQUENCE [LARGE SCALE GENOMIC DNA]</scope>
</reference>
<evidence type="ECO:0000313" key="1">
    <source>
        <dbReference type="EMBL" id="KER28342.1"/>
    </source>
</evidence>
<organism evidence="1 2">
    <name type="scientific">Opisthorchis viverrini</name>
    <name type="common">Southeast Asian liver fluke</name>
    <dbReference type="NCBI Taxonomy" id="6198"/>
    <lineage>
        <taxon>Eukaryota</taxon>
        <taxon>Metazoa</taxon>
        <taxon>Spiralia</taxon>
        <taxon>Lophotrochozoa</taxon>
        <taxon>Platyhelminthes</taxon>
        <taxon>Trematoda</taxon>
        <taxon>Digenea</taxon>
        <taxon>Opisthorchiida</taxon>
        <taxon>Opisthorchiata</taxon>
        <taxon>Opisthorchiidae</taxon>
        <taxon>Opisthorchis</taxon>
    </lineage>
</organism>
<dbReference type="EMBL" id="KL596701">
    <property type="protein sequence ID" value="KER28342.1"/>
    <property type="molecule type" value="Genomic_DNA"/>
</dbReference>
<dbReference type="RefSeq" id="XP_009167904.1">
    <property type="nucleotide sequence ID" value="XM_009169640.1"/>
</dbReference>
<name>A0A074ZR96_OPIVI</name>